<dbReference type="EMBL" id="JABEZW010000007">
    <property type="protein sequence ID" value="MBA0771340.1"/>
    <property type="molecule type" value="Genomic_DNA"/>
</dbReference>
<evidence type="ECO:0000313" key="1">
    <source>
        <dbReference type="EMBL" id="MBA0771340.1"/>
    </source>
</evidence>
<accession>A0A7J9EE67</accession>
<dbReference type="AlphaFoldDB" id="A0A7J9EE67"/>
<comment type="caution">
    <text evidence="1">The sequence shown here is derived from an EMBL/GenBank/DDBJ whole genome shotgun (WGS) entry which is preliminary data.</text>
</comment>
<protein>
    <submittedName>
        <fullName evidence="1">Uncharacterized protein</fullName>
    </submittedName>
</protein>
<gene>
    <name evidence="1" type="ORF">Gotri_019814</name>
</gene>
<keyword evidence="2" id="KW-1185">Reference proteome</keyword>
<name>A0A7J9EE67_9ROSI</name>
<organism evidence="1 2">
    <name type="scientific">Gossypium trilobum</name>
    <dbReference type="NCBI Taxonomy" id="34281"/>
    <lineage>
        <taxon>Eukaryota</taxon>
        <taxon>Viridiplantae</taxon>
        <taxon>Streptophyta</taxon>
        <taxon>Embryophyta</taxon>
        <taxon>Tracheophyta</taxon>
        <taxon>Spermatophyta</taxon>
        <taxon>Magnoliopsida</taxon>
        <taxon>eudicotyledons</taxon>
        <taxon>Gunneridae</taxon>
        <taxon>Pentapetalae</taxon>
        <taxon>rosids</taxon>
        <taxon>malvids</taxon>
        <taxon>Malvales</taxon>
        <taxon>Malvaceae</taxon>
        <taxon>Malvoideae</taxon>
        <taxon>Gossypium</taxon>
    </lineage>
</organism>
<evidence type="ECO:0000313" key="2">
    <source>
        <dbReference type="Proteomes" id="UP000593568"/>
    </source>
</evidence>
<reference evidence="1 2" key="1">
    <citation type="journal article" date="2019" name="Genome Biol. Evol.">
        <title>Insights into the evolution of the New World diploid cottons (Gossypium, subgenus Houzingenia) based on genome sequencing.</title>
        <authorList>
            <person name="Grover C.E."/>
            <person name="Arick M.A. 2nd"/>
            <person name="Thrash A."/>
            <person name="Conover J.L."/>
            <person name="Sanders W.S."/>
            <person name="Peterson D.G."/>
            <person name="Frelichowski J.E."/>
            <person name="Scheffler J.A."/>
            <person name="Scheffler B.E."/>
            <person name="Wendel J.F."/>
        </authorList>
    </citation>
    <scope>NUCLEOTIDE SEQUENCE [LARGE SCALE GENOMIC DNA]</scope>
    <source>
        <strain evidence="1">8</strain>
        <tissue evidence="1">Leaf</tissue>
    </source>
</reference>
<sequence>MLMGIPWKICLDELCIRNHFGFGKATTPPLLLSIRVRPPFPQPNLSCWR</sequence>
<dbReference type="Proteomes" id="UP000593568">
    <property type="component" value="Unassembled WGS sequence"/>
</dbReference>
<feature type="non-terminal residue" evidence="1">
    <location>
        <position position="49"/>
    </location>
</feature>
<proteinExistence type="predicted"/>